<dbReference type="SUPFAM" id="SSF51735">
    <property type="entry name" value="NAD(P)-binding Rossmann-fold domains"/>
    <property type="match status" value="1"/>
</dbReference>
<dbReference type="RefSeq" id="XP_013958342.1">
    <property type="nucleotide sequence ID" value="XM_014102867.1"/>
</dbReference>
<keyword evidence="3" id="KW-0560">Oxidoreductase</keyword>
<reference evidence="4 5" key="1">
    <citation type="journal article" date="2011" name="Genome Biol.">
        <title>Comparative genome sequence analysis underscores mycoparasitism as the ancestral life style of Trichoderma.</title>
        <authorList>
            <person name="Kubicek C.P."/>
            <person name="Herrera-Estrella A."/>
            <person name="Seidl-Seiboth V."/>
            <person name="Martinez D.A."/>
            <person name="Druzhinina I.S."/>
            <person name="Thon M."/>
            <person name="Zeilinger S."/>
            <person name="Casas-Flores S."/>
            <person name="Horwitz B.A."/>
            <person name="Mukherjee P.K."/>
            <person name="Mukherjee M."/>
            <person name="Kredics L."/>
            <person name="Alcaraz L.D."/>
            <person name="Aerts A."/>
            <person name="Antal Z."/>
            <person name="Atanasova L."/>
            <person name="Cervantes-Badillo M.G."/>
            <person name="Challacombe J."/>
            <person name="Chertkov O."/>
            <person name="McCluskey K."/>
            <person name="Coulpier F."/>
            <person name="Deshpande N."/>
            <person name="von Doehren H."/>
            <person name="Ebbole D.J."/>
            <person name="Esquivel-Naranjo E.U."/>
            <person name="Fekete E."/>
            <person name="Flipphi M."/>
            <person name="Glaser F."/>
            <person name="Gomez-Rodriguez E.Y."/>
            <person name="Gruber S."/>
            <person name="Han C."/>
            <person name="Henrissat B."/>
            <person name="Hermosa R."/>
            <person name="Hernandez-Onate M."/>
            <person name="Karaffa L."/>
            <person name="Kosti I."/>
            <person name="Le Crom S."/>
            <person name="Lindquist E."/>
            <person name="Lucas S."/>
            <person name="Luebeck M."/>
            <person name="Luebeck P.S."/>
            <person name="Margeot A."/>
            <person name="Metz B."/>
            <person name="Misra M."/>
            <person name="Nevalainen H."/>
            <person name="Omann M."/>
            <person name="Packer N."/>
            <person name="Perrone G."/>
            <person name="Uresti-Rivera E.E."/>
            <person name="Salamov A."/>
            <person name="Schmoll M."/>
            <person name="Seiboth B."/>
            <person name="Shapiro H."/>
            <person name="Sukno S."/>
            <person name="Tamayo-Ramos J.A."/>
            <person name="Tisch D."/>
            <person name="Wiest A."/>
            <person name="Wilkinson H.H."/>
            <person name="Zhang M."/>
            <person name="Coutinho P.M."/>
            <person name="Kenerley C.M."/>
            <person name="Monte E."/>
            <person name="Baker S.E."/>
            <person name="Grigoriev I.V."/>
        </authorList>
    </citation>
    <scope>NUCLEOTIDE SEQUENCE [LARGE SCALE GENOMIC DNA]</scope>
    <source>
        <strain evidence="5">Gv29-8 / FGSC 10586</strain>
    </source>
</reference>
<organism evidence="4 5">
    <name type="scientific">Hypocrea virens (strain Gv29-8 / FGSC 10586)</name>
    <name type="common">Gliocladium virens</name>
    <name type="synonym">Trichoderma virens</name>
    <dbReference type="NCBI Taxonomy" id="413071"/>
    <lineage>
        <taxon>Eukaryota</taxon>
        <taxon>Fungi</taxon>
        <taxon>Dikarya</taxon>
        <taxon>Ascomycota</taxon>
        <taxon>Pezizomycotina</taxon>
        <taxon>Sordariomycetes</taxon>
        <taxon>Hypocreomycetidae</taxon>
        <taxon>Hypocreales</taxon>
        <taxon>Hypocreaceae</taxon>
        <taxon>Trichoderma</taxon>
    </lineage>
</organism>
<dbReference type="InterPro" id="IPR051468">
    <property type="entry name" value="Fungal_SecMetab_SDRs"/>
</dbReference>
<sequence>MPSYLITGASRGLGLGFAVELLKEPDSFVVVTARDLNRSKALHDLKARHPSRVHLIQLDVFSEESINEAVKEATSLLPNGLDNLISNAGIGGDPFSSWETLDIDITMQEVAFSIKTHILVIRSFHPLVLKSQQKKVLVLSSVLGSIELAPSLSVSNGYSIARAALNMAIRKWSGVMTDGVIMTLLHPGYVGETNIGSPLLDFMKQNAPHIPVITVEQSAVGSMKVLKGLAHKDHGAFYSYDGTKLPF</sequence>
<dbReference type="EMBL" id="ABDF02000005">
    <property type="protein sequence ID" value="EHK24146.1"/>
    <property type="molecule type" value="Genomic_DNA"/>
</dbReference>
<dbReference type="InParanoid" id="G9MN54"/>
<dbReference type="FunCoup" id="G9MN54">
    <property type="interactions" value="97"/>
</dbReference>
<dbReference type="PRINTS" id="PR00081">
    <property type="entry name" value="GDHRDH"/>
</dbReference>
<evidence type="ECO:0000313" key="5">
    <source>
        <dbReference type="Proteomes" id="UP000007115"/>
    </source>
</evidence>
<dbReference type="OMA" id="HILVIRS"/>
<gene>
    <name evidence="4" type="ORF">TRIVIDRAFT_221388</name>
</gene>
<dbReference type="eggNOG" id="KOG1611">
    <property type="taxonomic scope" value="Eukaryota"/>
</dbReference>
<comment type="caution">
    <text evidence="4">The sequence shown here is derived from an EMBL/GenBank/DDBJ whole genome shotgun (WGS) entry which is preliminary data.</text>
</comment>
<evidence type="ECO:0000256" key="2">
    <source>
        <dbReference type="ARBA" id="ARBA00022857"/>
    </source>
</evidence>
<dbReference type="AlphaFoldDB" id="G9MN54"/>
<evidence type="ECO:0000256" key="3">
    <source>
        <dbReference type="ARBA" id="ARBA00023002"/>
    </source>
</evidence>
<name>G9MN54_HYPVG</name>
<dbReference type="Proteomes" id="UP000007115">
    <property type="component" value="Unassembled WGS sequence"/>
</dbReference>
<dbReference type="VEuPathDB" id="FungiDB:TRIVIDRAFT_221388"/>
<evidence type="ECO:0000256" key="1">
    <source>
        <dbReference type="ARBA" id="ARBA00006484"/>
    </source>
</evidence>
<dbReference type="Pfam" id="PF00106">
    <property type="entry name" value="adh_short"/>
    <property type="match status" value="1"/>
</dbReference>
<evidence type="ECO:0000313" key="4">
    <source>
        <dbReference type="EMBL" id="EHK24146.1"/>
    </source>
</evidence>
<proteinExistence type="inferred from homology"/>
<dbReference type="PANTHER" id="PTHR43544">
    <property type="entry name" value="SHORT-CHAIN DEHYDROGENASE/REDUCTASE"/>
    <property type="match status" value="1"/>
</dbReference>
<dbReference type="HOGENOM" id="CLU_010194_9_1_1"/>
<accession>G9MN54</accession>
<protein>
    <recommendedName>
        <fullName evidence="6">NAD(P)-binding protein</fullName>
    </recommendedName>
</protein>
<dbReference type="InterPro" id="IPR036291">
    <property type="entry name" value="NAD(P)-bd_dom_sf"/>
</dbReference>
<dbReference type="GO" id="GO:0016491">
    <property type="term" value="F:oxidoreductase activity"/>
    <property type="evidence" value="ECO:0007669"/>
    <property type="project" value="UniProtKB-KW"/>
</dbReference>
<dbReference type="GO" id="GO:0005737">
    <property type="term" value="C:cytoplasm"/>
    <property type="evidence" value="ECO:0007669"/>
    <property type="project" value="TreeGrafter"/>
</dbReference>
<dbReference type="GeneID" id="25791552"/>
<dbReference type="InterPro" id="IPR002347">
    <property type="entry name" value="SDR_fam"/>
</dbReference>
<keyword evidence="5" id="KW-1185">Reference proteome</keyword>
<dbReference type="PANTHER" id="PTHR43544:SF7">
    <property type="entry name" value="NADB-LER2"/>
    <property type="match status" value="1"/>
</dbReference>
<comment type="similarity">
    <text evidence="1">Belongs to the short-chain dehydrogenases/reductases (SDR) family.</text>
</comment>
<evidence type="ECO:0008006" key="6">
    <source>
        <dbReference type="Google" id="ProtNLM"/>
    </source>
</evidence>
<keyword evidence="2" id="KW-0521">NADP</keyword>
<dbReference type="Gene3D" id="3.40.50.720">
    <property type="entry name" value="NAD(P)-binding Rossmann-like Domain"/>
    <property type="match status" value="1"/>
</dbReference>
<dbReference type="OrthoDB" id="5296at2759"/>